<dbReference type="SMART" id="SM00729">
    <property type="entry name" value="Elp3"/>
    <property type="match status" value="1"/>
</dbReference>
<evidence type="ECO:0000256" key="2">
    <source>
        <dbReference type="ARBA" id="ARBA00022691"/>
    </source>
</evidence>
<keyword evidence="8" id="KW-1185">Reference proteome</keyword>
<dbReference type="InterPro" id="IPR006638">
    <property type="entry name" value="Elp3/MiaA/NifB-like_rSAM"/>
</dbReference>
<dbReference type="SFLD" id="SFLDS00029">
    <property type="entry name" value="Radical_SAM"/>
    <property type="match status" value="2"/>
</dbReference>
<evidence type="ECO:0000313" key="7">
    <source>
        <dbReference type="EMBL" id="GGI99960.1"/>
    </source>
</evidence>
<dbReference type="InterPro" id="IPR007197">
    <property type="entry name" value="rSAM"/>
</dbReference>
<organism evidence="7 8">
    <name type="scientific">Alicyclobacillus cellulosilyticus</name>
    <dbReference type="NCBI Taxonomy" id="1003997"/>
    <lineage>
        <taxon>Bacteria</taxon>
        <taxon>Bacillati</taxon>
        <taxon>Bacillota</taxon>
        <taxon>Bacilli</taxon>
        <taxon>Bacillales</taxon>
        <taxon>Alicyclobacillaceae</taxon>
        <taxon>Alicyclobacillus</taxon>
    </lineage>
</organism>
<dbReference type="AlphaFoldDB" id="A0A917K3R9"/>
<reference evidence="7" key="1">
    <citation type="journal article" date="2014" name="Int. J. Syst. Evol. Microbiol.">
        <title>Complete genome sequence of Corynebacterium casei LMG S-19264T (=DSM 44701T), isolated from a smear-ripened cheese.</title>
        <authorList>
            <consortium name="US DOE Joint Genome Institute (JGI-PGF)"/>
            <person name="Walter F."/>
            <person name="Albersmeier A."/>
            <person name="Kalinowski J."/>
            <person name="Ruckert C."/>
        </authorList>
    </citation>
    <scope>NUCLEOTIDE SEQUENCE</scope>
    <source>
        <strain evidence="7">JCM 18487</strain>
    </source>
</reference>
<dbReference type="Gene3D" id="3.20.20.70">
    <property type="entry name" value="Aldolase class I"/>
    <property type="match status" value="1"/>
</dbReference>
<evidence type="ECO:0000256" key="3">
    <source>
        <dbReference type="ARBA" id="ARBA00022723"/>
    </source>
</evidence>
<dbReference type="SFLD" id="SFLDG01095">
    <property type="entry name" value="Uncharacterised_Radical_SAM_Su"/>
    <property type="match status" value="1"/>
</dbReference>
<dbReference type="GO" id="GO:0003824">
    <property type="term" value="F:catalytic activity"/>
    <property type="evidence" value="ECO:0007669"/>
    <property type="project" value="InterPro"/>
</dbReference>
<evidence type="ECO:0000256" key="5">
    <source>
        <dbReference type="ARBA" id="ARBA00023014"/>
    </source>
</evidence>
<dbReference type="CDD" id="cd01335">
    <property type="entry name" value="Radical_SAM"/>
    <property type="match status" value="1"/>
</dbReference>
<dbReference type="Pfam" id="PF04055">
    <property type="entry name" value="Radical_SAM"/>
    <property type="match status" value="1"/>
</dbReference>
<evidence type="ECO:0000256" key="1">
    <source>
        <dbReference type="ARBA" id="ARBA00001966"/>
    </source>
</evidence>
<keyword evidence="5" id="KW-0411">Iron-sulfur</keyword>
<reference evidence="7" key="2">
    <citation type="submission" date="2020-09" db="EMBL/GenBank/DDBJ databases">
        <authorList>
            <person name="Sun Q."/>
            <person name="Ohkuma M."/>
        </authorList>
    </citation>
    <scope>NUCLEOTIDE SEQUENCE</scope>
    <source>
        <strain evidence="7">JCM 18487</strain>
    </source>
</reference>
<comment type="caution">
    <text evidence="7">The sequence shown here is derived from an EMBL/GenBank/DDBJ whole genome shotgun (WGS) entry which is preliminary data.</text>
</comment>
<proteinExistence type="predicted"/>
<accession>A0A917K3R9</accession>
<dbReference type="InterPro" id="IPR058240">
    <property type="entry name" value="rSAM_sf"/>
</dbReference>
<feature type="domain" description="Radical SAM core" evidence="6">
    <location>
        <begin position="132"/>
        <end position="370"/>
    </location>
</feature>
<dbReference type="EMBL" id="BMOY01000007">
    <property type="protein sequence ID" value="GGI99960.1"/>
    <property type="molecule type" value="Genomic_DNA"/>
</dbReference>
<dbReference type="RefSeq" id="WP_188881137.1">
    <property type="nucleotide sequence ID" value="NZ_BMOY01000007.1"/>
</dbReference>
<name>A0A917K3R9_9BACL</name>
<comment type="cofactor">
    <cofactor evidence="1">
        <name>[4Fe-4S] cluster</name>
        <dbReference type="ChEBI" id="CHEBI:49883"/>
    </cofactor>
</comment>
<sequence>MQTVQKTAVQERDRGLRVMAGERVMYFDRTGRWLWVTAPTYAIRRGLDDRALLVDTTDAHGLAGRRYRDLRPEEKSGTVREIYEQALAAVAISPEPVRQRWLPKLSAWTPAKLAEDNAAFRQVYLPVSILPPEQYKAVVVQVTEGCSYNRCLFCDFYRDRPFHIKTDQELASHLARIRQFFGPRLKDRTGIFLGDGNAIIAPSARLLRALGQIRQELADVPPDIATFMDTFHAGMKPVSELNALRQAGLAAVYIGLETGDDELRALLKKPGKAEEAIGVIRRCKEAGLKVGVILLVGAGGRRFADSHLEHTAEVLRAVPFAPEDVVYLSPFVEPDLPAYREQMRAAGIEPMPPHELAQELARWQKALWFVHPARVTLYSIMEHIY</sequence>
<dbReference type="SFLD" id="SFLDG01082">
    <property type="entry name" value="B12-binding_domain_containing"/>
    <property type="match status" value="1"/>
</dbReference>
<dbReference type="GO" id="GO:0051536">
    <property type="term" value="F:iron-sulfur cluster binding"/>
    <property type="evidence" value="ECO:0007669"/>
    <property type="project" value="UniProtKB-KW"/>
</dbReference>
<keyword evidence="3" id="KW-0479">Metal-binding</keyword>
<protein>
    <submittedName>
        <fullName evidence="7">Radical SAM protein</fullName>
    </submittedName>
</protein>
<dbReference type="Proteomes" id="UP000637695">
    <property type="component" value="Unassembled WGS sequence"/>
</dbReference>
<evidence type="ECO:0000259" key="6">
    <source>
        <dbReference type="PROSITE" id="PS51918"/>
    </source>
</evidence>
<dbReference type="PROSITE" id="PS51918">
    <property type="entry name" value="RADICAL_SAM"/>
    <property type="match status" value="1"/>
</dbReference>
<dbReference type="GO" id="GO:0046872">
    <property type="term" value="F:metal ion binding"/>
    <property type="evidence" value="ECO:0007669"/>
    <property type="project" value="UniProtKB-KW"/>
</dbReference>
<gene>
    <name evidence="7" type="ORF">GCM10010885_06550</name>
</gene>
<evidence type="ECO:0000256" key="4">
    <source>
        <dbReference type="ARBA" id="ARBA00023004"/>
    </source>
</evidence>
<dbReference type="PANTHER" id="PTHR43409">
    <property type="entry name" value="ANAEROBIC MAGNESIUM-PROTOPORPHYRIN IX MONOMETHYL ESTER CYCLASE-RELATED"/>
    <property type="match status" value="1"/>
</dbReference>
<dbReference type="InterPro" id="IPR013785">
    <property type="entry name" value="Aldolase_TIM"/>
</dbReference>
<dbReference type="SUPFAM" id="SSF102114">
    <property type="entry name" value="Radical SAM enzymes"/>
    <property type="match status" value="1"/>
</dbReference>
<dbReference type="InterPro" id="IPR051198">
    <property type="entry name" value="BchE-like"/>
</dbReference>
<evidence type="ECO:0000313" key="8">
    <source>
        <dbReference type="Proteomes" id="UP000637695"/>
    </source>
</evidence>
<keyword evidence="4" id="KW-0408">Iron</keyword>
<dbReference type="PANTHER" id="PTHR43409:SF4">
    <property type="entry name" value="RADICAL SAM SUPERFAMILY PROTEIN"/>
    <property type="match status" value="1"/>
</dbReference>
<keyword evidence="2" id="KW-0949">S-adenosyl-L-methionine</keyword>